<sequence length="742" mass="83735">MKKIRQFLQFSILFLLFAGSFSCRVFHQQDKITDFLEDGANRIKIVKTAYNVDVQIDKDGYVCIPSNSDVEIYFLIQNPKGLSLDYKLASLLDDKIIIMQKDYMNYLSDEEKEILNFKEKDCLYPDTKVEYSLGQQLLYRLEKGLRYDGTVVDVLGPGCTLDPKLGLNAASYSYKPVAGEFFTDEEYAEYRAAWLTANGCTEADVTSDSDGQEIVVDSQGNELKVPQTFTMNVEAYTSNIRINTPPPYVQGACIMLDESTKTASSTGNYVICFNLPDTVFYADGIHRDVKKLYVTGLKASNARELEEGIELNIDFDAGTYTNDALSLETGSTANLKKLYENNPYYNDGMPAVEFNPGEHPVYIWDDGHSFSKEPDYTYTVTLEDEAGLRSTVVLNSRYLQLDKPTARNGDRTYEEGVIYLSFPVDEEGNPAIKYFVLNLVAPDKTVGTAVKNITDVNVHYEIYSLNILRDQHNTGLIYTNIANYQEGSALDAKALRLTNGTLYDIRAYAYKDGYLGSELAHWYVTSGNYRYVDVEVESGIGNYGVEFGLDRYNLTKDADDNYLWTSESIDENGASVTVPGEYNFMVMVEKDADGKKTYHCDDLTANMTVKIYNLPEYLATGEKNYYSDEETAEIVKSMKLVLRENSGIEMMSYIDNDELLSACSKLVTEDFSDDSSYLAANSEALTERQCTIPIKLPSVVAKNDEQGDIYYRLQLYAEIGTEKLPYSEEFQVPIRFVYTDGN</sequence>
<organism evidence="2 4">
    <name type="scientific">Treponema rectale</name>
    <dbReference type="NCBI Taxonomy" id="744512"/>
    <lineage>
        <taxon>Bacteria</taxon>
        <taxon>Pseudomonadati</taxon>
        <taxon>Spirochaetota</taxon>
        <taxon>Spirochaetia</taxon>
        <taxon>Spirochaetales</taxon>
        <taxon>Treponemataceae</taxon>
        <taxon>Treponema</taxon>
    </lineage>
</organism>
<accession>A0A840SEL1</accession>
<dbReference type="EMBL" id="CP031517">
    <property type="protein sequence ID" value="QOS40909.1"/>
    <property type="molecule type" value="Genomic_DNA"/>
</dbReference>
<reference evidence="2 4" key="2">
    <citation type="submission" date="2020-08" db="EMBL/GenBank/DDBJ databases">
        <title>Genomic Encyclopedia of Type Strains, Phase IV (KMG-IV): sequencing the most valuable type-strain genomes for metagenomic binning, comparative biology and taxonomic classification.</title>
        <authorList>
            <person name="Goeker M."/>
        </authorList>
    </citation>
    <scope>NUCLEOTIDE SEQUENCE [LARGE SCALE GENOMIC DNA]</scope>
    <source>
        <strain evidence="2 4">DSM 103679</strain>
    </source>
</reference>
<keyword evidence="4" id="KW-1185">Reference proteome</keyword>
<dbReference type="Proteomes" id="UP000593591">
    <property type="component" value="Chromosome"/>
</dbReference>
<dbReference type="PROSITE" id="PS51257">
    <property type="entry name" value="PROKAR_LIPOPROTEIN"/>
    <property type="match status" value="1"/>
</dbReference>
<feature type="signal peptide" evidence="1">
    <location>
        <begin position="1"/>
        <end position="27"/>
    </location>
</feature>
<dbReference type="EMBL" id="JACHFR010000002">
    <property type="protein sequence ID" value="MBB5219195.1"/>
    <property type="molecule type" value="Genomic_DNA"/>
</dbReference>
<dbReference type="RefSeq" id="WP_184652615.1">
    <property type="nucleotide sequence ID" value="NZ_JACHFR010000002.1"/>
</dbReference>
<dbReference type="AlphaFoldDB" id="A0A840SEL1"/>
<evidence type="ECO:0000313" key="2">
    <source>
        <dbReference type="EMBL" id="MBB5219195.1"/>
    </source>
</evidence>
<name>A0A840SEL1_9SPIR</name>
<dbReference type="Proteomes" id="UP000578697">
    <property type="component" value="Unassembled WGS sequence"/>
</dbReference>
<evidence type="ECO:0000313" key="3">
    <source>
        <dbReference type="EMBL" id="QOS40909.1"/>
    </source>
</evidence>
<dbReference type="KEGG" id="trc:DYE49_10820"/>
<proteinExistence type="predicted"/>
<feature type="chain" id="PRO_5036240808" evidence="1">
    <location>
        <begin position="28"/>
        <end position="742"/>
    </location>
</feature>
<gene>
    <name evidence="3" type="ORF">DYE49_10820</name>
    <name evidence="2" type="ORF">HNP77_001564</name>
</gene>
<protein>
    <submittedName>
        <fullName evidence="2">Uncharacterized protein</fullName>
    </submittedName>
</protein>
<keyword evidence="1" id="KW-0732">Signal</keyword>
<evidence type="ECO:0000313" key="4">
    <source>
        <dbReference type="Proteomes" id="UP000578697"/>
    </source>
</evidence>
<reference evidence="3 5" key="1">
    <citation type="submission" date="2018-08" db="EMBL/GenBank/DDBJ databases">
        <title>The first complete genome of Treponema rectale (CHPAT), a commensal spirochete of the bovine rectum.</title>
        <authorList>
            <person name="Staton G.J."/>
            <person name="Clegg S.R."/>
            <person name="Carter S.D."/>
            <person name="Radford A.D."/>
            <person name="Darby A."/>
            <person name="Hall N."/>
            <person name="Birtles R.J."/>
            <person name="Evans N.J."/>
        </authorList>
    </citation>
    <scope>NUCLEOTIDE SEQUENCE [LARGE SCALE GENOMIC DNA]</scope>
    <source>
        <strain evidence="3 5">CHPA</strain>
    </source>
</reference>
<evidence type="ECO:0000313" key="5">
    <source>
        <dbReference type="Proteomes" id="UP000593591"/>
    </source>
</evidence>
<evidence type="ECO:0000256" key="1">
    <source>
        <dbReference type="SAM" id="SignalP"/>
    </source>
</evidence>